<dbReference type="OrthoDB" id="6111975at2"/>
<dbReference type="KEGG" id="fmr:Fuma_02666"/>
<keyword evidence="3 9" id="KW-0418">Kinase</keyword>
<feature type="domain" description="Response regulatory" evidence="8">
    <location>
        <begin position="2"/>
        <end position="119"/>
    </location>
</feature>
<evidence type="ECO:0000313" key="10">
    <source>
        <dbReference type="Proteomes" id="UP000187735"/>
    </source>
</evidence>
<evidence type="ECO:0000256" key="2">
    <source>
        <dbReference type="ARBA" id="ARBA00022741"/>
    </source>
</evidence>
<dbReference type="PANTHER" id="PTHR24348:SF22">
    <property type="entry name" value="NON-SPECIFIC SERINE_THREONINE PROTEIN KINASE"/>
    <property type="match status" value="1"/>
</dbReference>
<dbReference type="RefSeq" id="WP_077024576.1">
    <property type="nucleotide sequence ID" value="NZ_CP017641.1"/>
</dbReference>
<evidence type="ECO:0000259" key="7">
    <source>
        <dbReference type="PROSITE" id="PS50011"/>
    </source>
</evidence>
<keyword evidence="1 9" id="KW-0808">Transferase</keyword>
<dbReference type="InterPro" id="IPR001789">
    <property type="entry name" value="Sig_transdc_resp-reg_receiver"/>
</dbReference>
<dbReference type="CDD" id="cd14014">
    <property type="entry name" value="STKc_PknB_like"/>
    <property type="match status" value="1"/>
</dbReference>
<dbReference type="GO" id="GO:0000407">
    <property type="term" value="C:phagophore assembly site"/>
    <property type="evidence" value="ECO:0007669"/>
    <property type="project" value="TreeGrafter"/>
</dbReference>
<dbReference type="PROSITE" id="PS00107">
    <property type="entry name" value="PROTEIN_KINASE_ATP"/>
    <property type="match status" value="1"/>
</dbReference>
<dbReference type="InterPro" id="IPR045269">
    <property type="entry name" value="Atg1-like"/>
</dbReference>
<dbReference type="InterPro" id="IPR011009">
    <property type="entry name" value="Kinase-like_dom_sf"/>
</dbReference>
<dbReference type="Gene3D" id="3.30.200.20">
    <property type="entry name" value="Phosphorylase Kinase, domain 1"/>
    <property type="match status" value="1"/>
</dbReference>
<dbReference type="Pfam" id="PF00072">
    <property type="entry name" value="Response_reg"/>
    <property type="match status" value="1"/>
</dbReference>
<dbReference type="AlphaFoldDB" id="A0A1P8WG52"/>
<dbReference type="GO" id="GO:0000160">
    <property type="term" value="P:phosphorelay signal transduction system"/>
    <property type="evidence" value="ECO:0007669"/>
    <property type="project" value="InterPro"/>
</dbReference>
<gene>
    <name evidence="9" type="primary">pknB_11</name>
    <name evidence="9" type="ORF">Fuma_02666</name>
</gene>
<feature type="binding site" evidence="6">
    <location>
        <position position="167"/>
    </location>
    <ligand>
        <name>ATP</name>
        <dbReference type="ChEBI" id="CHEBI:30616"/>
    </ligand>
</feature>
<dbReference type="SMART" id="SM00220">
    <property type="entry name" value="S_TKc"/>
    <property type="match status" value="1"/>
</dbReference>
<evidence type="ECO:0000259" key="8">
    <source>
        <dbReference type="PROSITE" id="PS50110"/>
    </source>
</evidence>
<dbReference type="EMBL" id="CP017641">
    <property type="protein sequence ID" value="APZ93051.1"/>
    <property type="molecule type" value="Genomic_DNA"/>
</dbReference>
<keyword evidence="4 6" id="KW-0067">ATP-binding</keyword>
<feature type="domain" description="Protein kinase" evidence="7">
    <location>
        <begin position="138"/>
        <end position="406"/>
    </location>
</feature>
<dbReference type="CDD" id="cd17574">
    <property type="entry name" value="REC_OmpR"/>
    <property type="match status" value="1"/>
</dbReference>
<keyword evidence="2 6" id="KW-0547">Nucleotide-binding</keyword>
<dbReference type="GO" id="GO:0005524">
    <property type="term" value="F:ATP binding"/>
    <property type="evidence" value="ECO:0007669"/>
    <property type="project" value="UniProtKB-UniRule"/>
</dbReference>
<evidence type="ECO:0000256" key="1">
    <source>
        <dbReference type="ARBA" id="ARBA00022679"/>
    </source>
</evidence>
<name>A0A1P8WG52_9PLAN</name>
<evidence type="ECO:0000256" key="3">
    <source>
        <dbReference type="ARBA" id="ARBA00022777"/>
    </source>
</evidence>
<dbReference type="PROSITE" id="PS50011">
    <property type="entry name" value="PROTEIN_KINASE_DOM"/>
    <property type="match status" value="1"/>
</dbReference>
<dbReference type="Proteomes" id="UP000187735">
    <property type="component" value="Chromosome"/>
</dbReference>
<dbReference type="InterPro" id="IPR011006">
    <property type="entry name" value="CheY-like_superfamily"/>
</dbReference>
<evidence type="ECO:0000256" key="5">
    <source>
        <dbReference type="PROSITE-ProRule" id="PRU00169"/>
    </source>
</evidence>
<evidence type="ECO:0000256" key="6">
    <source>
        <dbReference type="PROSITE-ProRule" id="PRU10141"/>
    </source>
</evidence>
<feature type="modified residue" description="4-aspartylphosphate" evidence="5">
    <location>
        <position position="52"/>
    </location>
</feature>
<organism evidence="9 10">
    <name type="scientific">Fuerstiella marisgermanici</name>
    <dbReference type="NCBI Taxonomy" id="1891926"/>
    <lineage>
        <taxon>Bacteria</taxon>
        <taxon>Pseudomonadati</taxon>
        <taxon>Planctomycetota</taxon>
        <taxon>Planctomycetia</taxon>
        <taxon>Planctomycetales</taxon>
        <taxon>Planctomycetaceae</taxon>
        <taxon>Fuerstiella</taxon>
    </lineage>
</organism>
<dbReference type="EC" id="2.7.11.1" evidence="9"/>
<dbReference type="PROSITE" id="PS00108">
    <property type="entry name" value="PROTEIN_KINASE_ST"/>
    <property type="match status" value="1"/>
</dbReference>
<keyword evidence="5" id="KW-0597">Phosphoprotein</keyword>
<dbReference type="SUPFAM" id="SSF56112">
    <property type="entry name" value="Protein kinase-like (PK-like)"/>
    <property type="match status" value="1"/>
</dbReference>
<dbReference type="GO" id="GO:0016020">
    <property type="term" value="C:membrane"/>
    <property type="evidence" value="ECO:0007669"/>
    <property type="project" value="TreeGrafter"/>
</dbReference>
<dbReference type="InterPro" id="IPR017441">
    <property type="entry name" value="Protein_kinase_ATP_BS"/>
</dbReference>
<dbReference type="Pfam" id="PF00069">
    <property type="entry name" value="Pkinase"/>
    <property type="match status" value="1"/>
</dbReference>
<dbReference type="SUPFAM" id="SSF52172">
    <property type="entry name" value="CheY-like"/>
    <property type="match status" value="1"/>
</dbReference>
<evidence type="ECO:0000256" key="4">
    <source>
        <dbReference type="ARBA" id="ARBA00022840"/>
    </source>
</evidence>
<dbReference type="GO" id="GO:0005829">
    <property type="term" value="C:cytosol"/>
    <property type="evidence" value="ECO:0007669"/>
    <property type="project" value="TreeGrafter"/>
</dbReference>
<dbReference type="GO" id="GO:0004674">
    <property type="term" value="F:protein serine/threonine kinase activity"/>
    <property type="evidence" value="ECO:0007669"/>
    <property type="project" value="UniProtKB-EC"/>
</dbReference>
<accession>A0A1P8WG52</accession>
<dbReference type="InterPro" id="IPR008271">
    <property type="entry name" value="Ser/Thr_kinase_AS"/>
</dbReference>
<sequence length="410" mass="46243">MKVLIAEDSRTVRVLLEGQLKSWGYDPVSAANGKEALEILNSDDAPRLAILDWQMPEADGVEVCRRIKEDLSRDFTYIIILSARDGEDDMVAGLSAGADDYLPKSTNPIILKSRLTAAARILERVPPKGWTKPTIDGYTVENLLGKGAYATVWKAIQNATGQQVALKILRMDLSTDGIFSRFAREIKLMEKLCHPNIAQIYDSKIDRTIGYCAMELIDGVPLQRYMKDHTVKKPQMFDIVYQLCKGLEHAHQNGIIHRDVKPSNIMMTSEGKPKLVDFGLGRNMFRPDSERENSQTMEGYVVGTPMYMAPEQARGENDRLDGRADIYSLGTILYITLVRRHPYDISRECRSDAIKEVAHGVARRPSEFKPDFDPELERILMKSLAHAPDDRYQSAREMGTALKQYADANF</sequence>
<reference evidence="9 10" key="1">
    <citation type="journal article" date="2016" name="Front. Microbiol.">
        <title>Fuerstia marisgermanicae gen. nov., sp. nov., an Unusual Member of the Phylum Planctomycetes from the German Wadden Sea.</title>
        <authorList>
            <person name="Kohn T."/>
            <person name="Heuer A."/>
            <person name="Jogler M."/>
            <person name="Vollmers J."/>
            <person name="Boedeker C."/>
            <person name="Bunk B."/>
            <person name="Rast P."/>
            <person name="Borchert D."/>
            <person name="Glockner I."/>
            <person name="Freese H.M."/>
            <person name="Klenk H.P."/>
            <person name="Overmann J."/>
            <person name="Kaster A.K."/>
            <person name="Rohde M."/>
            <person name="Wiegand S."/>
            <person name="Jogler C."/>
        </authorList>
    </citation>
    <scope>NUCLEOTIDE SEQUENCE [LARGE SCALE GENOMIC DNA]</scope>
    <source>
        <strain evidence="9 10">NH11</strain>
    </source>
</reference>
<dbReference type="PANTHER" id="PTHR24348">
    <property type="entry name" value="SERINE/THREONINE-PROTEIN KINASE UNC-51-RELATED"/>
    <property type="match status" value="1"/>
</dbReference>
<keyword evidence="10" id="KW-1185">Reference proteome</keyword>
<dbReference type="GO" id="GO:0005776">
    <property type="term" value="C:autophagosome"/>
    <property type="evidence" value="ECO:0007669"/>
    <property type="project" value="TreeGrafter"/>
</dbReference>
<protein>
    <submittedName>
        <fullName evidence="9">Serine/threonine-protein kinase PknB</fullName>
        <ecNumber evidence="9">2.7.11.1</ecNumber>
    </submittedName>
</protein>
<dbReference type="Gene3D" id="1.10.510.10">
    <property type="entry name" value="Transferase(Phosphotransferase) domain 1"/>
    <property type="match status" value="1"/>
</dbReference>
<dbReference type="PROSITE" id="PS50110">
    <property type="entry name" value="RESPONSE_REGULATORY"/>
    <property type="match status" value="1"/>
</dbReference>
<dbReference type="STRING" id="1891926.Fuma_02666"/>
<dbReference type="InterPro" id="IPR000719">
    <property type="entry name" value="Prot_kinase_dom"/>
</dbReference>
<proteinExistence type="predicted"/>
<dbReference type="SMART" id="SM00448">
    <property type="entry name" value="REC"/>
    <property type="match status" value="1"/>
</dbReference>
<dbReference type="Gene3D" id="3.40.50.2300">
    <property type="match status" value="1"/>
</dbReference>
<evidence type="ECO:0000313" key="9">
    <source>
        <dbReference type="EMBL" id="APZ93051.1"/>
    </source>
</evidence>